<reference evidence="2 3" key="1">
    <citation type="submission" date="2019-03" db="EMBL/GenBank/DDBJ databases">
        <title>Genomic Encyclopedia of Type Strains, Phase III (KMG-III): the genomes of soil and plant-associated and newly described type strains.</title>
        <authorList>
            <person name="Whitman W."/>
        </authorList>
    </citation>
    <scope>NUCLEOTIDE SEQUENCE [LARGE SCALE GENOMIC DNA]</scope>
    <source>
        <strain evidence="2 3">VKM Ac-2575</strain>
    </source>
</reference>
<dbReference type="AlphaFoldDB" id="A0A4R7TBU9"/>
<organism evidence="2 3">
    <name type="scientific">Kribbella voronezhensis</name>
    <dbReference type="NCBI Taxonomy" id="2512212"/>
    <lineage>
        <taxon>Bacteria</taxon>
        <taxon>Bacillati</taxon>
        <taxon>Actinomycetota</taxon>
        <taxon>Actinomycetes</taxon>
        <taxon>Propionibacteriales</taxon>
        <taxon>Kribbellaceae</taxon>
        <taxon>Kribbella</taxon>
    </lineage>
</organism>
<evidence type="ECO:0000256" key="1">
    <source>
        <dbReference type="SAM" id="MobiDB-lite"/>
    </source>
</evidence>
<comment type="caution">
    <text evidence="2">The sequence shown here is derived from an EMBL/GenBank/DDBJ whole genome shotgun (WGS) entry which is preliminary data.</text>
</comment>
<keyword evidence="3" id="KW-1185">Reference proteome</keyword>
<accession>A0A4R7TBU9</accession>
<dbReference type="EMBL" id="SOCE01000001">
    <property type="protein sequence ID" value="TDU88757.1"/>
    <property type="molecule type" value="Genomic_DNA"/>
</dbReference>
<evidence type="ECO:0000313" key="3">
    <source>
        <dbReference type="Proteomes" id="UP000295151"/>
    </source>
</evidence>
<evidence type="ECO:0000313" key="2">
    <source>
        <dbReference type="EMBL" id="TDU88757.1"/>
    </source>
</evidence>
<sequence length="84" mass="8187">MVGSEEGAEVGADVGAEVGAVDGSALGVGLVTAEAEGVGVEAFGPESAAELLPLVPNSTSSPPTMATTASTATRDERTWPLSSL</sequence>
<gene>
    <name evidence="2" type="ORF">EV138_2306</name>
</gene>
<dbReference type="Proteomes" id="UP000295151">
    <property type="component" value="Unassembled WGS sequence"/>
</dbReference>
<feature type="region of interest" description="Disordered" evidence="1">
    <location>
        <begin position="54"/>
        <end position="84"/>
    </location>
</feature>
<feature type="compositionally biased region" description="Low complexity" evidence="1">
    <location>
        <begin position="56"/>
        <end position="72"/>
    </location>
</feature>
<protein>
    <submittedName>
        <fullName evidence="2">Uncharacterized protein</fullName>
    </submittedName>
</protein>
<name>A0A4R7TBU9_9ACTN</name>
<proteinExistence type="predicted"/>